<proteinExistence type="predicted"/>
<reference evidence="2" key="2">
    <citation type="submission" date="2022-01" db="EMBL/GenBank/DDBJ databases">
        <authorList>
            <person name="Yamashiro T."/>
            <person name="Shiraishi A."/>
            <person name="Satake H."/>
            <person name="Nakayama K."/>
        </authorList>
    </citation>
    <scope>NUCLEOTIDE SEQUENCE</scope>
</reference>
<keyword evidence="3" id="KW-1185">Reference proteome</keyword>
<dbReference type="EMBL" id="BQNB010010481">
    <property type="protein sequence ID" value="GJS77870.1"/>
    <property type="molecule type" value="Genomic_DNA"/>
</dbReference>
<gene>
    <name evidence="2" type="ORF">Tco_0727751</name>
</gene>
<evidence type="ECO:0000313" key="3">
    <source>
        <dbReference type="Proteomes" id="UP001151760"/>
    </source>
</evidence>
<evidence type="ECO:0000256" key="1">
    <source>
        <dbReference type="SAM" id="MobiDB-lite"/>
    </source>
</evidence>
<name>A0ABQ4YK54_9ASTR</name>
<reference evidence="2" key="1">
    <citation type="journal article" date="2022" name="Int. J. Mol. Sci.">
        <title>Draft Genome of Tanacetum Coccineum: Genomic Comparison of Closely Related Tanacetum-Family Plants.</title>
        <authorList>
            <person name="Yamashiro T."/>
            <person name="Shiraishi A."/>
            <person name="Nakayama K."/>
            <person name="Satake H."/>
        </authorList>
    </citation>
    <scope>NUCLEOTIDE SEQUENCE</scope>
</reference>
<organism evidence="2 3">
    <name type="scientific">Tanacetum coccineum</name>
    <dbReference type="NCBI Taxonomy" id="301880"/>
    <lineage>
        <taxon>Eukaryota</taxon>
        <taxon>Viridiplantae</taxon>
        <taxon>Streptophyta</taxon>
        <taxon>Embryophyta</taxon>
        <taxon>Tracheophyta</taxon>
        <taxon>Spermatophyta</taxon>
        <taxon>Magnoliopsida</taxon>
        <taxon>eudicotyledons</taxon>
        <taxon>Gunneridae</taxon>
        <taxon>Pentapetalae</taxon>
        <taxon>asterids</taxon>
        <taxon>campanulids</taxon>
        <taxon>Asterales</taxon>
        <taxon>Asteraceae</taxon>
        <taxon>Asteroideae</taxon>
        <taxon>Anthemideae</taxon>
        <taxon>Anthemidinae</taxon>
        <taxon>Tanacetum</taxon>
    </lineage>
</organism>
<comment type="caution">
    <text evidence="2">The sequence shown here is derived from an EMBL/GenBank/DDBJ whole genome shotgun (WGS) entry which is preliminary data.</text>
</comment>
<feature type="region of interest" description="Disordered" evidence="1">
    <location>
        <begin position="1"/>
        <end position="33"/>
    </location>
</feature>
<accession>A0ABQ4YK54</accession>
<dbReference type="Proteomes" id="UP001151760">
    <property type="component" value="Unassembled WGS sequence"/>
</dbReference>
<sequence length="245" mass="27669">MEYAPTTPSQQQPEFPNQTQSRVSSVPERDDPIDAINHHDCHFNAVVTSHQRLLFFVSWPILEGNAQCTHEGTNPGNLNYDYFTQSEQIMTFSEQSNDVSQSETEITSDSHIFYSQYLSEAQQETVQNPNSSAPQDKAQESKPKLYDGNTILKMDTIVIPDSDETLMLCEESPLDPSHSSTTVIVEVPKELPKVSMVNTSLKELKRYLTGFDQVVKERTTATAITEGTWGFEIPKGCFRDEIIRL</sequence>
<feature type="compositionally biased region" description="Polar residues" evidence="1">
    <location>
        <begin position="123"/>
        <end position="134"/>
    </location>
</feature>
<protein>
    <recommendedName>
        <fullName evidence="4">Reverse transcriptase</fullName>
    </recommendedName>
</protein>
<evidence type="ECO:0000313" key="2">
    <source>
        <dbReference type="EMBL" id="GJS77870.1"/>
    </source>
</evidence>
<evidence type="ECO:0008006" key="4">
    <source>
        <dbReference type="Google" id="ProtNLM"/>
    </source>
</evidence>
<feature type="region of interest" description="Disordered" evidence="1">
    <location>
        <begin position="123"/>
        <end position="143"/>
    </location>
</feature>
<feature type="compositionally biased region" description="Polar residues" evidence="1">
    <location>
        <begin position="1"/>
        <end position="24"/>
    </location>
</feature>